<reference evidence="2 3" key="1">
    <citation type="submission" date="2024-09" db="EMBL/GenBank/DDBJ databases">
        <authorList>
            <person name="Sun Q."/>
            <person name="Mori K."/>
        </authorList>
    </citation>
    <scope>NUCLEOTIDE SEQUENCE [LARGE SCALE GENOMIC DNA]</scope>
    <source>
        <strain evidence="2 3">CCM 7759</strain>
    </source>
</reference>
<evidence type="ECO:0000256" key="1">
    <source>
        <dbReference type="HAMAP-Rule" id="MF_01851"/>
    </source>
</evidence>
<protein>
    <recommendedName>
        <fullName evidence="1">UPF0637 protein ACFFK0_11955</fullName>
    </recommendedName>
</protein>
<comment type="caution">
    <text evidence="2">The sequence shown here is derived from an EMBL/GenBank/DDBJ whole genome shotgun (WGS) entry which is preliminary data.</text>
</comment>
<dbReference type="PIRSF" id="PIRSF021332">
    <property type="entry name" value="DUF1054"/>
    <property type="match status" value="1"/>
</dbReference>
<sequence>MSSIPVVPVSDPFTGFAAEDFGSFHIDGLEPRMEAIRTRIQPKFRAIAAELIQPLSAFAGTELYLHIAKHARRTVNAPVDTWMAFAHDKRGYKQHPHFQIGLFDDHVFVWLAYIYELPNKQQMARRLLDQTDDVLQLLDGGYQLSFDHMKKTNVTLQELGESGWRDAVQRFHDVKKAELLIGRTFPAGSPIVEDGERFIREALQTFETLAPIYRMTAG</sequence>
<comment type="similarity">
    <text evidence="1">Belongs to the UPF0637 family.</text>
</comment>
<accession>A0ABV6DKK6</accession>
<evidence type="ECO:0000313" key="2">
    <source>
        <dbReference type="EMBL" id="MFC0213159.1"/>
    </source>
</evidence>
<dbReference type="HAMAP" id="MF_01851">
    <property type="entry name" value="UPF0637"/>
    <property type="match status" value="1"/>
</dbReference>
<dbReference type="Gene3D" id="3.30.930.20">
    <property type="entry name" value="Protein of unknown function DUF1054"/>
    <property type="match status" value="1"/>
</dbReference>
<proteinExistence type="inferred from homology"/>
<dbReference type="SUPFAM" id="SSF142913">
    <property type="entry name" value="YktB/PF0168-like"/>
    <property type="match status" value="1"/>
</dbReference>
<name>A0ABV6DKK6_9BACL</name>
<keyword evidence="3" id="KW-1185">Reference proteome</keyword>
<dbReference type="Proteomes" id="UP001589776">
    <property type="component" value="Unassembled WGS sequence"/>
</dbReference>
<dbReference type="EMBL" id="JBHLWN010000046">
    <property type="protein sequence ID" value="MFC0213159.1"/>
    <property type="molecule type" value="Genomic_DNA"/>
</dbReference>
<dbReference type="RefSeq" id="WP_377470421.1">
    <property type="nucleotide sequence ID" value="NZ_JBHLWN010000046.1"/>
</dbReference>
<dbReference type="InterPro" id="IPR009403">
    <property type="entry name" value="UPF0637"/>
</dbReference>
<dbReference type="InterPro" id="IPR053707">
    <property type="entry name" value="UPF0637_domain_sf"/>
</dbReference>
<gene>
    <name evidence="2" type="ORF">ACFFK0_11955</name>
</gene>
<dbReference type="Pfam" id="PF06335">
    <property type="entry name" value="DUF1054"/>
    <property type="match status" value="1"/>
</dbReference>
<evidence type="ECO:0000313" key="3">
    <source>
        <dbReference type="Proteomes" id="UP001589776"/>
    </source>
</evidence>
<organism evidence="2 3">
    <name type="scientific">Paenibacillus chartarius</name>
    <dbReference type="NCBI Taxonomy" id="747481"/>
    <lineage>
        <taxon>Bacteria</taxon>
        <taxon>Bacillati</taxon>
        <taxon>Bacillota</taxon>
        <taxon>Bacilli</taxon>
        <taxon>Bacillales</taxon>
        <taxon>Paenibacillaceae</taxon>
        <taxon>Paenibacillus</taxon>
    </lineage>
</organism>